<organism evidence="2 3">
    <name type="scientific">Salicibibacter cibarius</name>
    <dbReference type="NCBI Taxonomy" id="2743000"/>
    <lineage>
        <taxon>Bacteria</taxon>
        <taxon>Bacillati</taxon>
        <taxon>Bacillota</taxon>
        <taxon>Bacilli</taxon>
        <taxon>Bacillales</taxon>
        <taxon>Bacillaceae</taxon>
        <taxon>Salicibibacter</taxon>
    </lineage>
</organism>
<dbReference type="KEGG" id="scia:HUG15_19705"/>
<name>A0A7T6Z689_9BACI</name>
<dbReference type="Proteomes" id="UP000595823">
    <property type="component" value="Chromosome"/>
</dbReference>
<protein>
    <recommendedName>
        <fullName evidence="4">Glycerophosphoryl diester phosphodiesterase membrane domain-containing protein</fullName>
    </recommendedName>
</protein>
<keyword evidence="3" id="KW-1185">Reference proteome</keyword>
<keyword evidence="1" id="KW-0812">Transmembrane</keyword>
<evidence type="ECO:0008006" key="4">
    <source>
        <dbReference type="Google" id="ProtNLM"/>
    </source>
</evidence>
<feature type="transmembrane region" description="Helical" evidence="1">
    <location>
        <begin position="173"/>
        <end position="197"/>
    </location>
</feature>
<sequence>MGFGEILDRTFQIYRRNFSKVFLLMLVLIAPVYLLQNLLTTMFGAPMVPDYQQIGSFEDYLTTMEAAPVAEPTMGIGGIIASLLVAFVVVPILYVVLYPLAASSTLYMVESGLKNQDISFGQMLKKPFRKFWLIVANSLLFAVIIFGISIGVIIVIAMTTLFGVGFSVGFENVVVGILAGIMIIGMVLLSIFIYGFFSLRCGFFLPPILFENKGVGIDRSWKLTKKNFWRLFGILLLIFIIYIVLTEGATLIFGFFLGASVLGQVLQTIVIMLTMPILFIIYALIYFDLVTRKEGVDLEHMLDDTDEGNPGDHV</sequence>
<evidence type="ECO:0000256" key="1">
    <source>
        <dbReference type="SAM" id="Phobius"/>
    </source>
</evidence>
<keyword evidence="1" id="KW-1133">Transmembrane helix</keyword>
<keyword evidence="1" id="KW-0472">Membrane</keyword>
<feature type="transmembrane region" description="Helical" evidence="1">
    <location>
        <begin position="74"/>
        <end position="98"/>
    </location>
</feature>
<dbReference type="EMBL" id="CP054705">
    <property type="protein sequence ID" value="QQK77587.1"/>
    <property type="molecule type" value="Genomic_DNA"/>
</dbReference>
<dbReference type="AlphaFoldDB" id="A0A7T6Z689"/>
<evidence type="ECO:0000313" key="2">
    <source>
        <dbReference type="EMBL" id="QQK77587.1"/>
    </source>
</evidence>
<feature type="transmembrane region" description="Helical" evidence="1">
    <location>
        <begin position="265"/>
        <end position="287"/>
    </location>
</feature>
<gene>
    <name evidence="2" type="ORF">HUG15_19705</name>
</gene>
<reference evidence="2 3" key="1">
    <citation type="submission" date="2020-06" db="EMBL/GenBank/DDBJ databases">
        <title>Genomic analysis of Salicibibacter sp. NKC5-3.</title>
        <authorList>
            <person name="Oh Y.J."/>
        </authorList>
    </citation>
    <scope>NUCLEOTIDE SEQUENCE [LARGE SCALE GENOMIC DNA]</scope>
    <source>
        <strain evidence="2 3">NKC5-3</strain>
    </source>
</reference>
<accession>A0A7T6Z689</accession>
<evidence type="ECO:0000313" key="3">
    <source>
        <dbReference type="Proteomes" id="UP000595823"/>
    </source>
</evidence>
<feature type="transmembrane region" description="Helical" evidence="1">
    <location>
        <begin position="228"/>
        <end position="259"/>
    </location>
</feature>
<feature type="transmembrane region" description="Helical" evidence="1">
    <location>
        <begin position="21"/>
        <end position="39"/>
    </location>
</feature>
<proteinExistence type="predicted"/>
<feature type="transmembrane region" description="Helical" evidence="1">
    <location>
        <begin position="131"/>
        <end position="161"/>
    </location>
</feature>